<keyword evidence="2" id="KW-1133">Transmembrane helix</keyword>
<feature type="transmembrane region" description="Helical" evidence="2">
    <location>
        <begin position="926"/>
        <end position="943"/>
    </location>
</feature>
<comment type="caution">
    <text evidence="4">The sequence shown here is derived from an EMBL/GenBank/DDBJ whole genome shotgun (WGS) entry which is preliminary data.</text>
</comment>
<dbReference type="PROSITE" id="PS50004">
    <property type="entry name" value="C2"/>
    <property type="match status" value="1"/>
</dbReference>
<evidence type="ECO:0000256" key="2">
    <source>
        <dbReference type="SAM" id="Phobius"/>
    </source>
</evidence>
<feature type="compositionally biased region" description="Acidic residues" evidence="1">
    <location>
        <begin position="756"/>
        <end position="766"/>
    </location>
</feature>
<accession>A0ABD3N971</accession>
<sequence>MLFIVSVLGVASSSSIIYHLPVSICRLDSISIMSWETTQTAGVHPDAKQDNEVLRLEGLVVQTRLTHVETTRYLVIDFNAGSVSLYMKPPPKNDLMAQQKQNKSLPSKLLSSVTPSLMRSKSEDVACENLAHISRQQRHFPRGVWEPKFTASSSVDWKLRDIKNDETRFCLILPIDFFIKHDAETQGSITQEDSWRSGTEDEIDGSNSITSASPSKNYFSSPLLNKTKRTEIIYHFRAMLDGNEKFIWLQAASELGRLCSETVKTSVPRDVKRLFTLPVGGSVRNTSTAVRYAEWARRIDDKTKVSALRFDVHGDGYLGKRATRRDSHLYDSTRLLKVMPAYAYKNRRMTEKDLYREMESKSKRWEDFRTESNGDRDEEMIGCLHAEVLACHGLPKLDKLSKTDAVCYFVCGPFAFASDVIDGLLSPIWPSKSRRACIFPLFHAYQKLFVGVFDDDGPSHNDDFAGRVVIDIARLRPNSVYDIFLPLRFYQNVYVNKPRGVIHLRLRVEWINERKALLSYFNLPQKIDHLGNVVTVNCADLKAFRNVVLTVQGKDVPGRYDAMVKKGLMKEMNLYKLVFKTTMREKVLEIVKYVNPCTSLCVFFAWMHCVYMNSCAYVPVYFLAGIFVLLLRNYFKYGVDENFNAGFTPITLSEMVQVLLWGGPGTKYIKPITVSSLCDMTFNDAGTAYESVFTAGGYKMDGDHMEFPFSEAGRYSKRTLSEACVVTSAMFLEDSNQATSASQMFESKSNRSRINEEDDGDGDEDEEELLITRQTTADELDLGQEGIVETADTSSYISQIDMQSEKATPDKLWKRVKDPRGLPEQNARVSVQSRSTLKDEIIRFKLRLHNYTMRFFDDRMFIVNKEDPGYSSGDAQALHQVIGTNKYNGPITAKIASYGAPGLESLKVMLSLFRATFNLMTWRDPILTSIFLFGVVLIIGVLLVFPWRLFFFVVGFGAVGPQNWLVRVYRKRKAKMVEPPPDQPDESQNQKKSKSSPKIQIRKAKMTYFGQDFRFHNHNMTNKGVDMREVVSSNKSISCHRAVVPTSPFISRRFYDWPPNPSLSKVSIYSE</sequence>
<reference evidence="4 5" key="1">
    <citation type="submission" date="2024-10" db="EMBL/GenBank/DDBJ databases">
        <title>Updated reference genomes for cyclostephanoid diatoms.</title>
        <authorList>
            <person name="Roberts W.R."/>
            <person name="Alverson A.J."/>
        </authorList>
    </citation>
    <scope>NUCLEOTIDE SEQUENCE [LARGE SCALE GENOMIC DNA]</scope>
    <source>
        <strain evidence="4 5">AJA232-27</strain>
    </source>
</reference>
<evidence type="ECO:0000259" key="3">
    <source>
        <dbReference type="PROSITE" id="PS50004"/>
    </source>
</evidence>
<dbReference type="Gene3D" id="2.60.40.150">
    <property type="entry name" value="C2 domain"/>
    <property type="match status" value="1"/>
</dbReference>
<feature type="transmembrane region" description="Helical" evidence="2">
    <location>
        <begin position="603"/>
        <end position="631"/>
    </location>
</feature>
<feature type="region of interest" description="Disordered" evidence="1">
    <location>
        <begin position="740"/>
        <end position="766"/>
    </location>
</feature>
<feature type="region of interest" description="Disordered" evidence="1">
    <location>
        <begin position="977"/>
        <end position="998"/>
    </location>
</feature>
<dbReference type="AlphaFoldDB" id="A0ABD3N971"/>
<feature type="region of interest" description="Disordered" evidence="1">
    <location>
        <begin position="189"/>
        <end position="209"/>
    </location>
</feature>
<dbReference type="InterPro" id="IPR000008">
    <property type="entry name" value="C2_dom"/>
</dbReference>
<dbReference type="CDD" id="cd00030">
    <property type="entry name" value="C2"/>
    <property type="match status" value="1"/>
</dbReference>
<keyword evidence="2" id="KW-0472">Membrane</keyword>
<organism evidence="4 5">
    <name type="scientific">Discostella pseudostelligera</name>
    <dbReference type="NCBI Taxonomy" id="259834"/>
    <lineage>
        <taxon>Eukaryota</taxon>
        <taxon>Sar</taxon>
        <taxon>Stramenopiles</taxon>
        <taxon>Ochrophyta</taxon>
        <taxon>Bacillariophyta</taxon>
        <taxon>Coscinodiscophyceae</taxon>
        <taxon>Thalassiosirophycidae</taxon>
        <taxon>Stephanodiscales</taxon>
        <taxon>Stephanodiscaceae</taxon>
        <taxon>Discostella</taxon>
    </lineage>
</organism>
<dbReference type="Proteomes" id="UP001530293">
    <property type="component" value="Unassembled WGS sequence"/>
</dbReference>
<gene>
    <name evidence="4" type="ORF">ACHAWU_006385</name>
</gene>
<dbReference type="EMBL" id="JALLBG020000035">
    <property type="protein sequence ID" value="KAL3770826.1"/>
    <property type="molecule type" value="Genomic_DNA"/>
</dbReference>
<evidence type="ECO:0000256" key="1">
    <source>
        <dbReference type="SAM" id="MobiDB-lite"/>
    </source>
</evidence>
<dbReference type="InterPro" id="IPR035892">
    <property type="entry name" value="C2_domain_sf"/>
</dbReference>
<dbReference type="Pfam" id="PF00168">
    <property type="entry name" value="C2"/>
    <property type="match status" value="1"/>
</dbReference>
<feature type="transmembrane region" description="Helical" evidence="2">
    <location>
        <begin position="949"/>
        <end position="966"/>
    </location>
</feature>
<protein>
    <recommendedName>
        <fullName evidence="3">C2 domain-containing protein</fullName>
    </recommendedName>
</protein>
<dbReference type="SUPFAM" id="SSF49562">
    <property type="entry name" value="C2 domain (Calcium/lipid-binding domain, CaLB)"/>
    <property type="match status" value="1"/>
</dbReference>
<name>A0ABD3N971_9STRA</name>
<evidence type="ECO:0000313" key="4">
    <source>
        <dbReference type="EMBL" id="KAL3770826.1"/>
    </source>
</evidence>
<keyword evidence="5" id="KW-1185">Reference proteome</keyword>
<evidence type="ECO:0000313" key="5">
    <source>
        <dbReference type="Proteomes" id="UP001530293"/>
    </source>
</evidence>
<proteinExistence type="predicted"/>
<feature type="domain" description="C2" evidence="3">
    <location>
        <begin position="364"/>
        <end position="485"/>
    </location>
</feature>
<keyword evidence="2" id="KW-0812">Transmembrane</keyword>